<dbReference type="InterPro" id="IPR029428">
    <property type="entry name" value="MCRIP"/>
</dbReference>
<evidence type="ECO:0000313" key="7">
    <source>
        <dbReference type="EnsemblMetazoa" id="ENSAATROPP015325"/>
    </source>
</evidence>
<sequence length="173" mass="19369">MYTVSKGPSKLVAKTRRGIPQNYEKYELLRDLGRKTNDECDISSELSVPRPVFQAAKKSAAAQYIKLQQQQQKQQKSDQEIVSPQHEELIKYINDSWNMVVAANPYDVPGSPDSTGSNCSLSSHSSTTSASSTASTSTVYYNEPPSPVLVDFQPFDLETWWGKRIFNSITKNL</sequence>
<dbReference type="GO" id="GO:0005634">
    <property type="term" value="C:nucleus"/>
    <property type="evidence" value="ECO:0007669"/>
    <property type="project" value="UniProtKB-SubCell"/>
</dbReference>
<evidence type="ECO:0000256" key="5">
    <source>
        <dbReference type="ARBA" id="ARBA00023242"/>
    </source>
</evidence>
<name>A0AAG5DWN7_ANOAO</name>
<comment type="similarity">
    <text evidence="3">Belongs to the MCRIP family.</text>
</comment>
<feature type="compositionally biased region" description="Low complexity" evidence="6">
    <location>
        <begin position="114"/>
        <end position="138"/>
    </location>
</feature>
<keyword evidence="4" id="KW-0963">Cytoplasm</keyword>
<organism evidence="7 8">
    <name type="scientific">Anopheles atroparvus</name>
    <name type="common">European mosquito</name>
    <dbReference type="NCBI Taxonomy" id="41427"/>
    <lineage>
        <taxon>Eukaryota</taxon>
        <taxon>Metazoa</taxon>
        <taxon>Ecdysozoa</taxon>
        <taxon>Arthropoda</taxon>
        <taxon>Hexapoda</taxon>
        <taxon>Insecta</taxon>
        <taxon>Pterygota</taxon>
        <taxon>Neoptera</taxon>
        <taxon>Endopterygota</taxon>
        <taxon>Diptera</taxon>
        <taxon>Nematocera</taxon>
        <taxon>Culicoidea</taxon>
        <taxon>Culicidae</taxon>
        <taxon>Anophelinae</taxon>
        <taxon>Anopheles</taxon>
    </lineage>
</organism>
<dbReference type="GO" id="GO:0010494">
    <property type="term" value="C:cytoplasmic stress granule"/>
    <property type="evidence" value="ECO:0007669"/>
    <property type="project" value="UniProtKB-SubCell"/>
</dbReference>
<keyword evidence="8" id="KW-1185">Reference proteome</keyword>
<evidence type="ECO:0000256" key="1">
    <source>
        <dbReference type="ARBA" id="ARBA00004123"/>
    </source>
</evidence>
<proteinExistence type="inferred from homology"/>
<dbReference type="AlphaFoldDB" id="A0AAG5DWN7"/>
<evidence type="ECO:0000256" key="4">
    <source>
        <dbReference type="ARBA" id="ARBA00022490"/>
    </source>
</evidence>
<dbReference type="Proteomes" id="UP000075880">
    <property type="component" value="Unassembled WGS sequence"/>
</dbReference>
<dbReference type="Pfam" id="PF14799">
    <property type="entry name" value="FAM195"/>
    <property type="match status" value="1"/>
</dbReference>
<keyword evidence="5" id="KW-0539">Nucleus</keyword>
<evidence type="ECO:0000313" key="8">
    <source>
        <dbReference type="Proteomes" id="UP000075880"/>
    </source>
</evidence>
<dbReference type="EnsemblMetazoa" id="ENSAATROPT017361">
    <property type="protein sequence ID" value="ENSAATROPP015325"/>
    <property type="gene ID" value="ENSAATROPG014201"/>
</dbReference>
<evidence type="ECO:0000256" key="2">
    <source>
        <dbReference type="ARBA" id="ARBA00004210"/>
    </source>
</evidence>
<protein>
    <submittedName>
        <fullName evidence="7">Uncharacterized protein</fullName>
    </submittedName>
</protein>
<evidence type="ECO:0000256" key="6">
    <source>
        <dbReference type="SAM" id="MobiDB-lite"/>
    </source>
</evidence>
<accession>A0AAG5DWN7</accession>
<comment type="subcellular location">
    <subcellularLocation>
        <location evidence="2">Cytoplasm</location>
        <location evidence="2">Stress granule</location>
    </subcellularLocation>
    <subcellularLocation>
        <location evidence="1">Nucleus</location>
    </subcellularLocation>
</comment>
<reference evidence="7" key="1">
    <citation type="submission" date="2024-04" db="UniProtKB">
        <authorList>
            <consortium name="EnsemblMetazoa"/>
        </authorList>
    </citation>
    <scope>IDENTIFICATION</scope>
    <source>
        <strain evidence="7">EBRO</strain>
    </source>
</reference>
<feature type="region of interest" description="Disordered" evidence="6">
    <location>
        <begin position="110"/>
        <end position="138"/>
    </location>
</feature>
<evidence type="ECO:0000256" key="3">
    <source>
        <dbReference type="ARBA" id="ARBA00010821"/>
    </source>
</evidence>